<proteinExistence type="predicted"/>
<comment type="caution">
    <text evidence="2">The sequence shown here is derived from an EMBL/GenBank/DDBJ whole genome shotgun (WGS) entry which is preliminary data.</text>
</comment>
<dbReference type="EMBL" id="MGFK01000008">
    <property type="protein sequence ID" value="OGM04691.1"/>
    <property type="molecule type" value="Genomic_DNA"/>
</dbReference>
<evidence type="ECO:0000313" key="2">
    <source>
        <dbReference type="EMBL" id="OGM04691.1"/>
    </source>
</evidence>
<name>A0A1F7WPD8_9BACT</name>
<dbReference type="AlphaFoldDB" id="A0A1F7WPD8"/>
<feature type="region of interest" description="Disordered" evidence="1">
    <location>
        <begin position="29"/>
        <end position="60"/>
    </location>
</feature>
<accession>A0A1F7WPD8</accession>
<gene>
    <name evidence="2" type="ORF">A2112_00385</name>
</gene>
<sequence>MAEEKDTGEPEGIREPEVVRRRVPIRDPWKPSRIIGHSDVASGPLPTHEELPPVDPETGRQVGIQKDFMDKVGKANVTQKPPTEE</sequence>
<dbReference type="Proteomes" id="UP000177091">
    <property type="component" value="Unassembled WGS sequence"/>
</dbReference>
<evidence type="ECO:0000256" key="1">
    <source>
        <dbReference type="SAM" id="MobiDB-lite"/>
    </source>
</evidence>
<evidence type="ECO:0000313" key="3">
    <source>
        <dbReference type="Proteomes" id="UP000177091"/>
    </source>
</evidence>
<organism evidence="2 3">
    <name type="scientific">Candidatus Woesebacteria bacterium GWA1_42_12</name>
    <dbReference type="NCBI Taxonomy" id="1802472"/>
    <lineage>
        <taxon>Bacteria</taxon>
        <taxon>Candidatus Woeseibacteriota</taxon>
    </lineage>
</organism>
<reference evidence="2 3" key="1">
    <citation type="journal article" date="2016" name="Nat. Commun.">
        <title>Thousands of microbial genomes shed light on interconnected biogeochemical processes in an aquifer system.</title>
        <authorList>
            <person name="Anantharaman K."/>
            <person name="Brown C.T."/>
            <person name="Hug L.A."/>
            <person name="Sharon I."/>
            <person name="Castelle C.J."/>
            <person name="Probst A.J."/>
            <person name="Thomas B.C."/>
            <person name="Singh A."/>
            <person name="Wilkins M.J."/>
            <person name="Karaoz U."/>
            <person name="Brodie E.L."/>
            <person name="Williams K.H."/>
            <person name="Hubbard S.S."/>
            <person name="Banfield J.F."/>
        </authorList>
    </citation>
    <scope>NUCLEOTIDE SEQUENCE [LARGE SCALE GENOMIC DNA]</scope>
</reference>
<protein>
    <submittedName>
        <fullName evidence="2">Uncharacterized protein</fullName>
    </submittedName>
</protein>